<evidence type="ECO:0000256" key="3">
    <source>
        <dbReference type="ARBA" id="ARBA00022692"/>
    </source>
</evidence>
<keyword evidence="3 6" id="KW-0812">Transmembrane</keyword>
<dbReference type="InterPro" id="IPR001123">
    <property type="entry name" value="LeuE-type"/>
</dbReference>
<evidence type="ECO:0000313" key="7">
    <source>
        <dbReference type="EMBL" id="MCC3298596.1"/>
    </source>
</evidence>
<comment type="subcellular location">
    <subcellularLocation>
        <location evidence="1">Cell membrane</location>
        <topology evidence="1">Multi-pass membrane protein</topology>
    </subcellularLocation>
</comment>
<evidence type="ECO:0000256" key="1">
    <source>
        <dbReference type="ARBA" id="ARBA00004651"/>
    </source>
</evidence>
<reference evidence="7" key="1">
    <citation type="submission" date="2021-10" db="EMBL/GenBank/DDBJ databases">
        <title>Novel species in genus Arthrobacter.</title>
        <authorList>
            <person name="Liu Y."/>
        </authorList>
    </citation>
    <scope>NUCLEOTIDE SEQUENCE</scope>
    <source>
        <strain evidence="7">Zg-Y453</strain>
    </source>
</reference>
<sequence>MTPDLVSLLTGFGSGLALIVAIGAQNAFVLRQGIRREHLPAVLAVCILSDAVLILAGTAGIGRLTESAPFLVEVLRWAGAAFLLVYAGLSLRRAIRPSALHAAGSGSGSMAAAVLTCLSLTWLNPHVYLDTVVLLGSLAATHGADGRWIFAAGAVTASAVWFTALGFGARLLAPVFARPRAWRVLDLGIAVFMAVLAFSLLRTPV</sequence>
<keyword evidence="5 6" id="KW-0472">Membrane</keyword>
<evidence type="ECO:0000256" key="2">
    <source>
        <dbReference type="ARBA" id="ARBA00022475"/>
    </source>
</evidence>
<gene>
    <name evidence="7" type="ORF">LJ757_12395</name>
</gene>
<protein>
    <submittedName>
        <fullName evidence="7">LysE/ArgO family amino acid transporter</fullName>
    </submittedName>
</protein>
<feature type="transmembrane region" description="Helical" evidence="6">
    <location>
        <begin position="74"/>
        <end position="95"/>
    </location>
</feature>
<dbReference type="Proteomes" id="UP001139158">
    <property type="component" value="Unassembled WGS sequence"/>
</dbReference>
<feature type="transmembrane region" description="Helical" evidence="6">
    <location>
        <begin position="6"/>
        <end position="29"/>
    </location>
</feature>
<evidence type="ECO:0000256" key="5">
    <source>
        <dbReference type="ARBA" id="ARBA00023136"/>
    </source>
</evidence>
<comment type="caution">
    <text evidence="7">The sequence shown here is derived from an EMBL/GenBank/DDBJ whole genome shotgun (WGS) entry which is preliminary data.</text>
</comment>
<keyword evidence="8" id="KW-1185">Reference proteome</keyword>
<feature type="transmembrane region" description="Helical" evidence="6">
    <location>
        <begin position="41"/>
        <end position="62"/>
    </location>
</feature>
<dbReference type="AlphaFoldDB" id="A0A9X1MF14"/>
<feature type="transmembrane region" description="Helical" evidence="6">
    <location>
        <begin position="148"/>
        <end position="172"/>
    </location>
</feature>
<evidence type="ECO:0000313" key="8">
    <source>
        <dbReference type="Proteomes" id="UP001139158"/>
    </source>
</evidence>
<dbReference type="GO" id="GO:0005886">
    <property type="term" value="C:plasma membrane"/>
    <property type="evidence" value="ECO:0007669"/>
    <property type="project" value="UniProtKB-SubCell"/>
</dbReference>
<feature type="transmembrane region" description="Helical" evidence="6">
    <location>
        <begin position="184"/>
        <end position="201"/>
    </location>
</feature>
<dbReference type="RefSeq" id="WP_227896466.1">
    <property type="nucleotide sequence ID" value="NZ_CP099466.1"/>
</dbReference>
<dbReference type="GO" id="GO:0015171">
    <property type="term" value="F:amino acid transmembrane transporter activity"/>
    <property type="evidence" value="ECO:0007669"/>
    <property type="project" value="TreeGrafter"/>
</dbReference>
<keyword evidence="2" id="KW-1003">Cell membrane</keyword>
<feature type="transmembrane region" description="Helical" evidence="6">
    <location>
        <begin position="107"/>
        <end position="128"/>
    </location>
</feature>
<evidence type="ECO:0000256" key="6">
    <source>
        <dbReference type="SAM" id="Phobius"/>
    </source>
</evidence>
<dbReference type="PANTHER" id="PTHR30086:SF20">
    <property type="entry name" value="ARGININE EXPORTER PROTEIN ARGO-RELATED"/>
    <property type="match status" value="1"/>
</dbReference>
<dbReference type="EMBL" id="JAJFZV010000013">
    <property type="protein sequence ID" value="MCC3298596.1"/>
    <property type="molecule type" value="Genomic_DNA"/>
</dbReference>
<evidence type="ECO:0000256" key="4">
    <source>
        <dbReference type="ARBA" id="ARBA00022989"/>
    </source>
</evidence>
<accession>A0A9X1MF14</accession>
<name>A0A9X1MF14_9MICC</name>
<dbReference type="PANTHER" id="PTHR30086">
    <property type="entry name" value="ARGININE EXPORTER PROTEIN ARGO"/>
    <property type="match status" value="1"/>
</dbReference>
<keyword evidence="4 6" id="KW-1133">Transmembrane helix</keyword>
<dbReference type="Pfam" id="PF01810">
    <property type="entry name" value="LysE"/>
    <property type="match status" value="1"/>
</dbReference>
<proteinExistence type="predicted"/>
<organism evidence="7 8">
    <name type="scientific">Arthrobacter caoxuetaonis</name>
    <dbReference type="NCBI Taxonomy" id="2886935"/>
    <lineage>
        <taxon>Bacteria</taxon>
        <taxon>Bacillati</taxon>
        <taxon>Actinomycetota</taxon>
        <taxon>Actinomycetes</taxon>
        <taxon>Micrococcales</taxon>
        <taxon>Micrococcaceae</taxon>
        <taxon>Arthrobacter</taxon>
    </lineage>
</organism>